<name>A0A1A5YQT4_9BACL</name>
<dbReference type="OrthoDB" id="9801773at2"/>
<dbReference type="Pfam" id="PF01370">
    <property type="entry name" value="Epimerase"/>
    <property type="match status" value="1"/>
</dbReference>
<dbReference type="EMBL" id="LYPA01000030">
    <property type="protein sequence ID" value="OBR67982.1"/>
    <property type="molecule type" value="Genomic_DNA"/>
</dbReference>
<feature type="domain" description="NAD-dependent epimerase/dehydratase" evidence="2">
    <location>
        <begin position="4"/>
        <end position="216"/>
    </location>
</feature>
<comment type="caution">
    <text evidence="4">The sequence shown here is derived from an EMBL/GenBank/DDBJ whole genome shotgun (WGS) entry which is preliminary data.</text>
</comment>
<dbReference type="InterPro" id="IPR013549">
    <property type="entry name" value="DUF1731"/>
</dbReference>
<organism evidence="4 5">
    <name type="scientific">Paenibacillus oryzae</name>
    <dbReference type="NCBI Taxonomy" id="1844972"/>
    <lineage>
        <taxon>Bacteria</taxon>
        <taxon>Bacillati</taxon>
        <taxon>Bacillota</taxon>
        <taxon>Bacilli</taxon>
        <taxon>Bacillales</taxon>
        <taxon>Paenibacillaceae</taxon>
        <taxon>Paenibacillus</taxon>
    </lineage>
</organism>
<dbReference type="STRING" id="1844972.A7K91_18805"/>
<gene>
    <name evidence="4" type="ORF">A7K91_18805</name>
</gene>
<dbReference type="Pfam" id="PF08338">
    <property type="entry name" value="DUF1731"/>
    <property type="match status" value="1"/>
</dbReference>
<dbReference type="NCBIfam" id="TIGR01777">
    <property type="entry name" value="yfcH"/>
    <property type="match status" value="1"/>
</dbReference>
<dbReference type="InterPro" id="IPR001509">
    <property type="entry name" value="Epimerase_deHydtase"/>
</dbReference>
<evidence type="ECO:0000256" key="1">
    <source>
        <dbReference type="ARBA" id="ARBA00009353"/>
    </source>
</evidence>
<dbReference type="PANTHER" id="PTHR11092:SF0">
    <property type="entry name" value="EPIMERASE FAMILY PROTEIN SDR39U1"/>
    <property type="match status" value="1"/>
</dbReference>
<reference evidence="4 5" key="1">
    <citation type="submission" date="2016-05" db="EMBL/GenBank/DDBJ databases">
        <title>Paenibacillus oryzae. sp. nov., isolated from the rice root.</title>
        <authorList>
            <person name="Zhang J."/>
            <person name="Zhang X."/>
        </authorList>
    </citation>
    <scope>NUCLEOTIDE SEQUENCE [LARGE SCALE GENOMIC DNA]</scope>
    <source>
        <strain evidence="4 5">1DrF-4</strain>
    </source>
</reference>
<dbReference type="InterPro" id="IPR010099">
    <property type="entry name" value="SDR39U1"/>
</dbReference>
<evidence type="ECO:0000313" key="5">
    <source>
        <dbReference type="Proteomes" id="UP000092024"/>
    </source>
</evidence>
<evidence type="ECO:0000259" key="3">
    <source>
        <dbReference type="Pfam" id="PF08338"/>
    </source>
</evidence>
<keyword evidence="5" id="KW-1185">Reference proteome</keyword>
<dbReference type="RefSeq" id="WP_068679936.1">
    <property type="nucleotide sequence ID" value="NZ_LYPA01000030.1"/>
</dbReference>
<dbReference type="CDD" id="cd05242">
    <property type="entry name" value="SDR_a8"/>
    <property type="match status" value="1"/>
</dbReference>
<feature type="domain" description="DUF1731" evidence="3">
    <location>
        <begin position="250"/>
        <end position="295"/>
    </location>
</feature>
<dbReference type="AlphaFoldDB" id="A0A1A5YQT4"/>
<proteinExistence type="inferred from homology"/>
<dbReference type="PANTHER" id="PTHR11092">
    <property type="entry name" value="SUGAR NUCLEOTIDE EPIMERASE RELATED"/>
    <property type="match status" value="1"/>
</dbReference>
<dbReference type="InterPro" id="IPR036291">
    <property type="entry name" value="NAD(P)-bd_dom_sf"/>
</dbReference>
<protein>
    <submittedName>
        <fullName evidence="4">TIGR01777 family protein</fullName>
    </submittedName>
</protein>
<dbReference type="Proteomes" id="UP000092024">
    <property type="component" value="Unassembled WGS sequence"/>
</dbReference>
<evidence type="ECO:0000259" key="2">
    <source>
        <dbReference type="Pfam" id="PF01370"/>
    </source>
</evidence>
<accession>A0A1A5YQT4</accession>
<dbReference type="Gene3D" id="3.40.50.720">
    <property type="entry name" value="NAD(P)-binding Rossmann-like Domain"/>
    <property type="match status" value="1"/>
</dbReference>
<sequence>MKVAIAGGSGFIGEAITDELLKHGHQVCWLTRDAASAANKRNVEYIQWLNEGDQPENRLEGVNAIINLAGESLSSGRWTPARKSRILESRLHATAEIKRIIRSLSHKPSVLLNASAVGYYGTSTRQTFTEEHQVQPSDFLSQVVSQWEAEADGAGIRTVLMRFGVVLGQGEGALPRMALPYKLGFGGTLGSGRQIVSWIHIRDVVRAVLFCMEQPSLQGPVNFTSPKPLTMKAFGQTIGKVLGKPHYLPAPAFAIKLLLGEMSVMALEGQAVLPQKLVESCFEFLFSSPEASLKDCLLP</sequence>
<dbReference type="SUPFAM" id="SSF51735">
    <property type="entry name" value="NAD(P)-binding Rossmann-fold domains"/>
    <property type="match status" value="1"/>
</dbReference>
<comment type="similarity">
    <text evidence="1">Belongs to the NAD(P)-dependent epimerase/dehydratase family. SDR39U1 subfamily.</text>
</comment>
<evidence type="ECO:0000313" key="4">
    <source>
        <dbReference type="EMBL" id="OBR67982.1"/>
    </source>
</evidence>